<dbReference type="PANTHER" id="PTHR47273:SF2">
    <property type="entry name" value="PROLINE-RICH EXTENSIN-LIKE PROTEIN EPR1"/>
    <property type="match status" value="1"/>
</dbReference>
<evidence type="ECO:0000256" key="1">
    <source>
        <dbReference type="SAM" id="SignalP"/>
    </source>
</evidence>
<accession>A0A2G2WY66</accession>
<reference evidence="3" key="2">
    <citation type="journal article" date="2017" name="J. Anim. Genet.">
        <title>Multiple reference genome sequences of hot pepper reveal the massive evolution of plant disease resistance genes by retroduplication.</title>
        <authorList>
            <person name="Kim S."/>
            <person name="Park J."/>
            <person name="Yeom S.-I."/>
            <person name="Kim Y.-M."/>
            <person name="Seo E."/>
            <person name="Kim K.-T."/>
            <person name="Kim M.-S."/>
            <person name="Lee J.M."/>
            <person name="Cheong K."/>
            <person name="Shin H.-S."/>
            <person name="Kim S.-B."/>
            <person name="Han K."/>
            <person name="Lee J."/>
            <person name="Park M."/>
            <person name="Lee H.-A."/>
            <person name="Lee H.-Y."/>
            <person name="Lee Y."/>
            <person name="Oh S."/>
            <person name="Lee J.H."/>
            <person name="Choi E."/>
            <person name="Choi E."/>
            <person name="Lee S.E."/>
            <person name="Jeon J."/>
            <person name="Kim H."/>
            <person name="Choi G."/>
            <person name="Song H."/>
            <person name="Lee J."/>
            <person name="Lee S.-C."/>
            <person name="Kwon J.-K."/>
            <person name="Lee H.-Y."/>
            <person name="Koo N."/>
            <person name="Hong Y."/>
            <person name="Kim R.W."/>
            <person name="Kang W.-H."/>
            <person name="Huh J.H."/>
            <person name="Kang B.-C."/>
            <person name="Yang T.-J."/>
            <person name="Lee Y.-H."/>
            <person name="Bennetzen J.L."/>
            <person name="Choi D."/>
        </authorList>
    </citation>
    <scope>NUCLEOTIDE SEQUENCE [LARGE SCALE GENOMIC DNA]</scope>
    <source>
        <strain evidence="3">cv. PBC81</strain>
    </source>
</reference>
<keyword evidence="3" id="KW-1185">Reference proteome</keyword>
<gene>
    <name evidence="2" type="ORF">CQW23_09925</name>
</gene>
<evidence type="ECO:0000313" key="3">
    <source>
        <dbReference type="Proteomes" id="UP000224567"/>
    </source>
</evidence>
<reference evidence="2 3" key="1">
    <citation type="journal article" date="2017" name="Genome Biol.">
        <title>New reference genome sequences of hot pepper reveal the massive evolution of plant disease-resistance genes by retroduplication.</title>
        <authorList>
            <person name="Kim S."/>
            <person name="Park J."/>
            <person name="Yeom S.I."/>
            <person name="Kim Y.M."/>
            <person name="Seo E."/>
            <person name="Kim K.T."/>
            <person name="Kim M.S."/>
            <person name="Lee J.M."/>
            <person name="Cheong K."/>
            <person name="Shin H.S."/>
            <person name="Kim S.B."/>
            <person name="Han K."/>
            <person name="Lee J."/>
            <person name="Park M."/>
            <person name="Lee H.A."/>
            <person name="Lee H.Y."/>
            <person name="Lee Y."/>
            <person name="Oh S."/>
            <person name="Lee J.H."/>
            <person name="Choi E."/>
            <person name="Choi E."/>
            <person name="Lee S.E."/>
            <person name="Jeon J."/>
            <person name="Kim H."/>
            <person name="Choi G."/>
            <person name="Song H."/>
            <person name="Lee J."/>
            <person name="Lee S.C."/>
            <person name="Kwon J.K."/>
            <person name="Lee H.Y."/>
            <person name="Koo N."/>
            <person name="Hong Y."/>
            <person name="Kim R.W."/>
            <person name="Kang W.H."/>
            <person name="Huh J.H."/>
            <person name="Kang B.C."/>
            <person name="Yang T.J."/>
            <person name="Lee Y.H."/>
            <person name="Bennetzen J.L."/>
            <person name="Choi D."/>
        </authorList>
    </citation>
    <scope>NUCLEOTIDE SEQUENCE [LARGE SCALE GENOMIC DNA]</scope>
    <source>
        <strain evidence="3">cv. PBC81</strain>
    </source>
</reference>
<dbReference type="OrthoDB" id="1935547at2759"/>
<sequence>MINNRISWVWMMLLFLCFAFYNLSAFQARPISSHHPTAVVVGSVYCDVCHKQDLSKASHFISGAIAAVECANSGKSKRFYQEVTTNMRGEFSVHLPFLVDKHVKHIMGCSARLISSSKPHCAVASTEASSSSFRLQSRKKGTHIFSAGFFTFKPVYQPKLCNQKPSIHSTNKKEAYPDKSLTSTPNDPIFYPSMSSFITINQGFLPPLPGLPPLPQLPPLPPIIVLPPIFHSPPTSPPSIFPPIFRPPPMSPPSIFPPTFHLPPMAPPSISPPILSPPIFDSTPPYVPGLTPLRPTSPFHLPPFPFRPMRGFPGVPHSSASSPNKNSP</sequence>
<evidence type="ECO:0000313" key="2">
    <source>
        <dbReference type="EMBL" id="PHT50178.1"/>
    </source>
</evidence>
<keyword evidence="1" id="KW-0732">Signal</keyword>
<dbReference type="PANTHER" id="PTHR47273">
    <property type="entry name" value="EXPRESSED PROTEIN"/>
    <property type="match status" value="1"/>
</dbReference>
<protein>
    <submittedName>
        <fullName evidence="2">Uncharacterized protein</fullName>
    </submittedName>
</protein>
<comment type="caution">
    <text evidence="2">The sequence shown here is derived from an EMBL/GenBank/DDBJ whole genome shotgun (WGS) entry which is preliminary data.</text>
</comment>
<dbReference type="Pfam" id="PF01190">
    <property type="entry name" value="Pollen_Ole_e_1"/>
    <property type="match status" value="1"/>
</dbReference>
<name>A0A2G2WY66_CAPBA</name>
<dbReference type="EMBL" id="MLFT02000004">
    <property type="protein sequence ID" value="PHT50178.1"/>
    <property type="molecule type" value="Genomic_DNA"/>
</dbReference>
<dbReference type="AlphaFoldDB" id="A0A2G2WY66"/>
<dbReference type="STRING" id="33114.A0A2G2WY66"/>
<feature type="signal peptide" evidence="1">
    <location>
        <begin position="1"/>
        <end position="19"/>
    </location>
</feature>
<feature type="chain" id="PRO_5013901780" evidence="1">
    <location>
        <begin position="20"/>
        <end position="328"/>
    </location>
</feature>
<dbReference type="Proteomes" id="UP000224567">
    <property type="component" value="Unassembled WGS sequence"/>
</dbReference>
<proteinExistence type="predicted"/>
<organism evidence="2 3">
    <name type="scientific">Capsicum baccatum</name>
    <name type="common">Peruvian pepper</name>
    <dbReference type="NCBI Taxonomy" id="33114"/>
    <lineage>
        <taxon>Eukaryota</taxon>
        <taxon>Viridiplantae</taxon>
        <taxon>Streptophyta</taxon>
        <taxon>Embryophyta</taxon>
        <taxon>Tracheophyta</taxon>
        <taxon>Spermatophyta</taxon>
        <taxon>Magnoliopsida</taxon>
        <taxon>eudicotyledons</taxon>
        <taxon>Gunneridae</taxon>
        <taxon>Pentapetalae</taxon>
        <taxon>asterids</taxon>
        <taxon>lamiids</taxon>
        <taxon>Solanales</taxon>
        <taxon>Solanaceae</taxon>
        <taxon>Solanoideae</taxon>
        <taxon>Capsiceae</taxon>
        <taxon>Capsicum</taxon>
    </lineage>
</organism>